<proteinExistence type="predicted"/>
<dbReference type="SUPFAM" id="SSF110296">
    <property type="entry name" value="Oligoxyloglucan reducing end-specific cellobiohydrolase"/>
    <property type="match status" value="1"/>
</dbReference>
<evidence type="ECO:0008006" key="3">
    <source>
        <dbReference type="Google" id="ProtNLM"/>
    </source>
</evidence>
<dbReference type="RefSeq" id="WP_135781587.1">
    <property type="nucleotide sequence ID" value="NZ_RQGM01000004.1"/>
</dbReference>
<gene>
    <name evidence="1" type="ORF">EHQ83_00965</name>
</gene>
<reference evidence="1 2" key="1">
    <citation type="journal article" date="2019" name="PLoS Negl. Trop. Dis.">
        <title>Revisiting the worldwide diversity of Leptospira species in the environment.</title>
        <authorList>
            <person name="Vincent A.T."/>
            <person name="Schiettekatte O."/>
            <person name="Bourhy P."/>
            <person name="Veyrier F.J."/>
            <person name="Picardeau M."/>
        </authorList>
    </citation>
    <scope>NUCLEOTIDE SEQUENCE [LARGE SCALE GENOMIC DNA]</scope>
    <source>
        <strain evidence="1 2">201702445</strain>
    </source>
</reference>
<organism evidence="1 2">
    <name type="scientific">Leptospira yasudae</name>
    <dbReference type="NCBI Taxonomy" id="2202201"/>
    <lineage>
        <taxon>Bacteria</taxon>
        <taxon>Pseudomonadati</taxon>
        <taxon>Spirochaetota</taxon>
        <taxon>Spirochaetia</taxon>
        <taxon>Leptospirales</taxon>
        <taxon>Leptospiraceae</taxon>
        <taxon>Leptospira</taxon>
    </lineage>
</organism>
<dbReference type="Gene3D" id="2.130.10.10">
    <property type="entry name" value="YVTN repeat-like/Quinoprotein amine dehydrogenase"/>
    <property type="match status" value="2"/>
</dbReference>
<dbReference type="InterPro" id="IPR015943">
    <property type="entry name" value="WD40/YVTN_repeat-like_dom_sf"/>
</dbReference>
<comment type="caution">
    <text evidence="1">The sequence shown here is derived from an EMBL/GenBank/DDBJ whole genome shotgun (WGS) entry which is preliminary data.</text>
</comment>
<protein>
    <recommendedName>
        <fullName evidence="3">Exo-alpha-sialidase</fullName>
    </recommendedName>
</protein>
<evidence type="ECO:0000313" key="1">
    <source>
        <dbReference type="EMBL" id="TGL89998.1"/>
    </source>
</evidence>
<feature type="non-terminal residue" evidence="1">
    <location>
        <position position="392"/>
    </location>
</feature>
<dbReference type="AlphaFoldDB" id="A0A7I0IT61"/>
<name>A0A7I0IT61_9LEPT</name>
<accession>A0A7I0IT61</accession>
<sequence length="392" mass="42375">MNRLQSKSASYTKFHLILLCGIMLFTADCKKEDAIDETQFLMMTWCAQTAYAPPKPVTANEIKLFPSGSIVAAYNRPDSYETNSKEEVTLAFSANGSNFSNRTPASPLKGGYAFGYSFQSEAAMYATNGETVTYKTSDSGASWSPMKFEPSYFGPIYVGPKLTGYYKAVLFADPLNGIRRGYLYTASYGSEYFLDRTADGGESWVRYSIGQQTSVYDLVMLSASEIVYTASNSGSMMSVFRSTNGGANFNATNAPTSYRSKLFFSDSLNGWVAAANSLGKTTDGGATWATVTHNLTGGSFLKVKFLTANDGYALYGLDSSSPKLYKTVDGGANWTLISLSFGSNGIDGTFDAVTGKIAVSHQNKVYVSTNEFAAYSTLDPGLTKHSYAYSNA</sequence>
<dbReference type="EMBL" id="RQGM01000004">
    <property type="protein sequence ID" value="TGL89998.1"/>
    <property type="molecule type" value="Genomic_DNA"/>
</dbReference>
<evidence type="ECO:0000313" key="2">
    <source>
        <dbReference type="Proteomes" id="UP000297613"/>
    </source>
</evidence>
<dbReference type="Proteomes" id="UP000297613">
    <property type="component" value="Unassembled WGS sequence"/>
</dbReference>